<evidence type="ECO:0000313" key="2">
    <source>
        <dbReference type="EMBL" id="ROV57504.1"/>
    </source>
</evidence>
<sequence length="98" mass="11377">SIPICALVGIKNILDGAGFLFLFFACYNSIIAIALRNRNIISFLLFLCIPLFKMIVTIIDFGIDEVDVKFELIMSFVWMVVCLIFYRIYDVSDYFKRE</sequence>
<comment type="caution">
    <text evidence="2">The sequence shown here is derived from an EMBL/GenBank/DDBJ whole genome shotgun (WGS) entry which is preliminary data.</text>
</comment>
<dbReference type="Proteomes" id="UP000278792">
    <property type="component" value="Unassembled WGS sequence"/>
</dbReference>
<feature type="transmembrane region" description="Helical" evidence="1">
    <location>
        <begin position="69"/>
        <end position="89"/>
    </location>
</feature>
<keyword evidence="1" id="KW-0472">Membrane</keyword>
<evidence type="ECO:0000313" key="3">
    <source>
        <dbReference type="Proteomes" id="UP000278792"/>
    </source>
</evidence>
<accession>A0A3N3DSN2</accession>
<keyword evidence="1" id="KW-1133">Transmembrane helix</keyword>
<proteinExistence type="predicted"/>
<feature type="transmembrane region" description="Helical" evidence="1">
    <location>
        <begin position="17"/>
        <end position="35"/>
    </location>
</feature>
<dbReference type="AlphaFoldDB" id="A0A3N3DSN2"/>
<name>A0A3N3DSN2_9VIBR</name>
<organism evidence="2 3">
    <name type="scientific">Vibrio ponticus</name>
    <dbReference type="NCBI Taxonomy" id="265668"/>
    <lineage>
        <taxon>Bacteria</taxon>
        <taxon>Pseudomonadati</taxon>
        <taxon>Pseudomonadota</taxon>
        <taxon>Gammaproteobacteria</taxon>
        <taxon>Vibrionales</taxon>
        <taxon>Vibrionaceae</taxon>
        <taxon>Vibrio</taxon>
    </lineage>
</organism>
<reference evidence="2 3" key="1">
    <citation type="submission" date="2018-11" db="EMBL/GenBank/DDBJ databases">
        <title>Vibrio ponticus strain CAIM 1751 pathogenic for the snapper Lutjanus guttatus.</title>
        <authorList>
            <person name="Soto-Rodriguez S."/>
            <person name="Lozano-Olvera R."/>
            <person name="Gomez-Gil B."/>
        </authorList>
    </citation>
    <scope>NUCLEOTIDE SEQUENCE [LARGE SCALE GENOMIC DNA]</scope>
    <source>
        <strain evidence="2 3">CAIM 1751</strain>
    </source>
</reference>
<protein>
    <submittedName>
        <fullName evidence="2">Uncharacterized protein</fullName>
    </submittedName>
</protein>
<keyword evidence="1" id="KW-0812">Transmembrane</keyword>
<gene>
    <name evidence="2" type="ORF">EGH82_22820</name>
</gene>
<dbReference type="EMBL" id="RKIK01000147">
    <property type="protein sequence ID" value="ROV57504.1"/>
    <property type="molecule type" value="Genomic_DNA"/>
</dbReference>
<evidence type="ECO:0000256" key="1">
    <source>
        <dbReference type="SAM" id="Phobius"/>
    </source>
</evidence>
<dbReference type="RefSeq" id="WP_221181790.1">
    <property type="nucleotide sequence ID" value="NZ_RKIK01000147.1"/>
</dbReference>
<feature type="transmembrane region" description="Helical" evidence="1">
    <location>
        <begin position="42"/>
        <end position="63"/>
    </location>
</feature>
<feature type="non-terminal residue" evidence="2">
    <location>
        <position position="1"/>
    </location>
</feature>